<dbReference type="AlphaFoldDB" id="A0A261XXY0"/>
<dbReference type="InterPro" id="IPR006575">
    <property type="entry name" value="RWD_dom"/>
</dbReference>
<sequence length="235" mass="27287">MTGKEEQQNELEALQSIYPDEFEELDPNEFRIRVNPEEESEDYPFVLSLKVTYTPTYPDELPDFSVEVIQGDVPPTAMDRFKSELTRVGEESLGMAMCFALASALKEELEALILRLRKERDDEREERLRKELEAEQEKFRGTRVTRQKFLDWKKAFDKEMAEKEVAERGRIKVVAGKLTGRQLFEQDKSLASSDATYMEEGDDSVDVSLFEKEDIELSDEEEDDNAVWKSFKGED</sequence>
<evidence type="ECO:0000313" key="4">
    <source>
        <dbReference type="Proteomes" id="UP000242875"/>
    </source>
</evidence>
<dbReference type="InterPro" id="IPR032378">
    <property type="entry name" value="ZC3H15/TMA46_C"/>
</dbReference>
<dbReference type="Proteomes" id="UP000242875">
    <property type="component" value="Unassembled WGS sequence"/>
</dbReference>
<dbReference type="InterPro" id="IPR040213">
    <property type="entry name" value="GIR2-like"/>
</dbReference>
<gene>
    <name evidence="3" type="ORF">BZG36_04078</name>
</gene>
<accession>A0A261XXY0</accession>
<evidence type="ECO:0000256" key="1">
    <source>
        <dbReference type="SAM" id="Coils"/>
    </source>
</evidence>
<dbReference type="Pfam" id="PF16543">
    <property type="entry name" value="DFRP_C"/>
    <property type="match status" value="1"/>
</dbReference>
<reference evidence="3 4" key="1">
    <citation type="journal article" date="2017" name="Mycologia">
        <title>Bifiguratus adelaidae, gen. et sp. nov., a new member of Mucoromycotina in endophytic and soil-dwelling habitats.</title>
        <authorList>
            <person name="Torres-Cruz T.J."/>
            <person name="Billingsley Tobias T.L."/>
            <person name="Almatruk M."/>
            <person name="Hesse C."/>
            <person name="Kuske C.R."/>
            <person name="Desiro A."/>
            <person name="Benucci G.M."/>
            <person name="Bonito G."/>
            <person name="Stajich J.E."/>
            <person name="Dunlap C."/>
            <person name="Arnold A.E."/>
            <person name="Porras-Alfaro A."/>
        </authorList>
    </citation>
    <scope>NUCLEOTIDE SEQUENCE [LARGE SCALE GENOMIC DNA]</scope>
    <source>
        <strain evidence="3 4">AZ0501</strain>
    </source>
</reference>
<proteinExistence type="predicted"/>
<keyword evidence="4" id="KW-1185">Reference proteome</keyword>
<feature type="coiled-coil region" evidence="1">
    <location>
        <begin position="102"/>
        <end position="138"/>
    </location>
</feature>
<dbReference type="Pfam" id="PF05773">
    <property type="entry name" value="RWD"/>
    <property type="match status" value="1"/>
</dbReference>
<dbReference type="InterPro" id="IPR016135">
    <property type="entry name" value="UBQ-conjugating_enzyme/RWD"/>
</dbReference>
<comment type="caution">
    <text evidence="3">The sequence shown here is derived from an EMBL/GenBank/DDBJ whole genome shotgun (WGS) entry which is preliminary data.</text>
</comment>
<protein>
    <recommendedName>
        <fullName evidence="2">RWD domain-containing protein</fullName>
    </recommendedName>
</protein>
<feature type="domain" description="RWD" evidence="2">
    <location>
        <begin position="9"/>
        <end position="112"/>
    </location>
</feature>
<dbReference type="PANTHER" id="PTHR12292">
    <property type="entry name" value="RWD DOMAIN-CONTAINING PROTEIN"/>
    <property type="match status" value="1"/>
</dbReference>
<name>A0A261XXY0_9FUNG</name>
<dbReference type="SMART" id="SM00591">
    <property type="entry name" value="RWD"/>
    <property type="match status" value="1"/>
</dbReference>
<keyword evidence="1" id="KW-0175">Coiled coil</keyword>
<dbReference type="Gene3D" id="3.10.110.10">
    <property type="entry name" value="Ubiquitin Conjugating Enzyme"/>
    <property type="match status" value="1"/>
</dbReference>
<dbReference type="EMBL" id="MVBO01000100">
    <property type="protein sequence ID" value="OZJ03178.1"/>
    <property type="molecule type" value="Genomic_DNA"/>
</dbReference>
<evidence type="ECO:0000313" key="3">
    <source>
        <dbReference type="EMBL" id="OZJ03178.1"/>
    </source>
</evidence>
<evidence type="ECO:0000259" key="2">
    <source>
        <dbReference type="PROSITE" id="PS50908"/>
    </source>
</evidence>
<dbReference type="OrthoDB" id="277175at2759"/>
<dbReference type="PROSITE" id="PS50908">
    <property type="entry name" value="RWD"/>
    <property type="match status" value="1"/>
</dbReference>
<dbReference type="SUPFAM" id="SSF54495">
    <property type="entry name" value="UBC-like"/>
    <property type="match status" value="1"/>
</dbReference>
<organism evidence="3 4">
    <name type="scientific">Bifiguratus adelaidae</name>
    <dbReference type="NCBI Taxonomy" id="1938954"/>
    <lineage>
        <taxon>Eukaryota</taxon>
        <taxon>Fungi</taxon>
        <taxon>Fungi incertae sedis</taxon>
        <taxon>Mucoromycota</taxon>
        <taxon>Mucoromycotina</taxon>
        <taxon>Endogonomycetes</taxon>
        <taxon>Endogonales</taxon>
        <taxon>Endogonales incertae sedis</taxon>
        <taxon>Bifiguratus</taxon>
    </lineage>
</organism>
<dbReference type="CDD" id="cd23823">
    <property type="entry name" value="RWD_GCN2"/>
    <property type="match status" value="1"/>
</dbReference>